<gene>
    <name evidence="2" type="ORF">EYF80_064974</name>
</gene>
<feature type="compositionally biased region" description="Low complexity" evidence="1">
    <location>
        <begin position="56"/>
        <end position="66"/>
    </location>
</feature>
<reference evidence="2 3" key="1">
    <citation type="submission" date="2019-03" db="EMBL/GenBank/DDBJ databases">
        <title>First draft genome of Liparis tanakae, snailfish: a comprehensive survey of snailfish specific genes.</title>
        <authorList>
            <person name="Kim W."/>
            <person name="Song I."/>
            <person name="Jeong J.-H."/>
            <person name="Kim D."/>
            <person name="Kim S."/>
            <person name="Ryu S."/>
            <person name="Song J.Y."/>
            <person name="Lee S.K."/>
        </authorList>
    </citation>
    <scope>NUCLEOTIDE SEQUENCE [LARGE SCALE GENOMIC DNA]</scope>
    <source>
        <tissue evidence="2">Muscle</tissue>
    </source>
</reference>
<dbReference type="Proteomes" id="UP000314294">
    <property type="component" value="Unassembled WGS sequence"/>
</dbReference>
<evidence type="ECO:0000256" key="1">
    <source>
        <dbReference type="SAM" id="MobiDB-lite"/>
    </source>
</evidence>
<name>A0A4Z2E8K7_9TELE</name>
<evidence type="ECO:0000313" key="3">
    <source>
        <dbReference type="Proteomes" id="UP000314294"/>
    </source>
</evidence>
<sequence>MVKPCVMTGSSSAVRPFHTSSSTQRQPASSTWRYISTEELPASCPAAGRRHRRDVTQTARTTTTTTSHRPPE</sequence>
<feature type="compositionally biased region" description="Polar residues" evidence="1">
    <location>
        <begin position="8"/>
        <end position="34"/>
    </location>
</feature>
<protein>
    <submittedName>
        <fullName evidence="2">Uncharacterized protein</fullName>
    </submittedName>
</protein>
<evidence type="ECO:0000313" key="2">
    <source>
        <dbReference type="EMBL" id="TNN24900.1"/>
    </source>
</evidence>
<comment type="caution">
    <text evidence="2">The sequence shown here is derived from an EMBL/GenBank/DDBJ whole genome shotgun (WGS) entry which is preliminary data.</text>
</comment>
<dbReference type="AlphaFoldDB" id="A0A4Z2E8K7"/>
<proteinExistence type="predicted"/>
<accession>A0A4Z2E8K7</accession>
<dbReference type="EMBL" id="SRLO01013976">
    <property type="protein sequence ID" value="TNN24900.1"/>
    <property type="molecule type" value="Genomic_DNA"/>
</dbReference>
<organism evidence="2 3">
    <name type="scientific">Liparis tanakae</name>
    <name type="common">Tanaka's snailfish</name>
    <dbReference type="NCBI Taxonomy" id="230148"/>
    <lineage>
        <taxon>Eukaryota</taxon>
        <taxon>Metazoa</taxon>
        <taxon>Chordata</taxon>
        <taxon>Craniata</taxon>
        <taxon>Vertebrata</taxon>
        <taxon>Euteleostomi</taxon>
        <taxon>Actinopterygii</taxon>
        <taxon>Neopterygii</taxon>
        <taxon>Teleostei</taxon>
        <taxon>Neoteleostei</taxon>
        <taxon>Acanthomorphata</taxon>
        <taxon>Eupercaria</taxon>
        <taxon>Perciformes</taxon>
        <taxon>Cottioidei</taxon>
        <taxon>Cottales</taxon>
        <taxon>Liparidae</taxon>
        <taxon>Liparis</taxon>
    </lineage>
</organism>
<keyword evidence="3" id="KW-1185">Reference proteome</keyword>
<feature type="region of interest" description="Disordered" evidence="1">
    <location>
        <begin position="1"/>
        <end position="72"/>
    </location>
</feature>